<accession>A0A1I8B768</accession>
<dbReference type="WBParaSite" id="MhA1_Contig1566.frz3.gene4">
    <property type="protein sequence ID" value="MhA1_Contig1566.frz3.gene4"/>
    <property type="gene ID" value="MhA1_Contig1566.frz3.gene4"/>
</dbReference>
<proteinExistence type="predicted"/>
<evidence type="ECO:0000313" key="2">
    <source>
        <dbReference type="WBParaSite" id="MhA1_Contig1566.frz3.gene4"/>
    </source>
</evidence>
<dbReference type="AlphaFoldDB" id="A0A1I8B768"/>
<name>A0A1I8B768_MELHA</name>
<sequence length="173" mass="20033">MLSKRIIYISQSPLKLIKFQNSSSAAVPDVEEPAQQQPKQIIKLNKENSFPTHFAPSRGIGRPIYSLIPGPKGELLADYVLFEETMKRQRVPWLCYYKMTSEERTIYIKHFKAIEARKLWYKCPFTGFIIDTISKLLFNGRCCGNGCRHCPYQLEGCNEEIKKSLVWNGAYYV</sequence>
<evidence type="ECO:0000313" key="1">
    <source>
        <dbReference type="Proteomes" id="UP000095281"/>
    </source>
</evidence>
<dbReference type="Proteomes" id="UP000095281">
    <property type="component" value="Unplaced"/>
</dbReference>
<dbReference type="OMA" id="NKAKVPW"/>
<reference evidence="2" key="1">
    <citation type="submission" date="2016-11" db="UniProtKB">
        <authorList>
            <consortium name="WormBaseParasite"/>
        </authorList>
    </citation>
    <scope>IDENTIFICATION</scope>
</reference>
<keyword evidence="1" id="KW-1185">Reference proteome</keyword>
<organism evidence="1 2">
    <name type="scientific">Meloidogyne hapla</name>
    <name type="common">Root-knot nematode worm</name>
    <dbReference type="NCBI Taxonomy" id="6305"/>
    <lineage>
        <taxon>Eukaryota</taxon>
        <taxon>Metazoa</taxon>
        <taxon>Ecdysozoa</taxon>
        <taxon>Nematoda</taxon>
        <taxon>Chromadorea</taxon>
        <taxon>Rhabditida</taxon>
        <taxon>Tylenchina</taxon>
        <taxon>Tylenchomorpha</taxon>
        <taxon>Tylenchoidea</taxon>
        <taxon>Meloidogynidae</taxon>
        <taxon>Meloidogyninae</taxon>
        <taxon>Meloidogyne</taxon>
    </lineage>
</organism>
<dbReference type="Pfam" id="PF17653">
    <property type="entry name" value="DUF5522"/>
    <property type="match status" value="1"/>
</dbReference>
<protein>
    <submittedName>
        <fullName evidence="2">Uncharacterized protein</fullName>
    </submittedName>
</protein>
<dbReference type="InterPro" id="IPR040807">
    <property type="entry name" value="DUF5522"/>
</dbReference>